<dbReference type="PROSITE" id="PS51832">
    <property type="entry name" value="HD_GYP"/>
    <property type="match status" value="1"/>
</dbReference>
<dbReference type="PANTHER" id="PTHR43155">
    <property type="entry name" value="CYCLIC DI-GMP PHOSPHODIESTERASE PA4108-RELATED"/>
    <property type="match status" value="1"/>
</dbReference>
<comment type="caution">
    <text evidence="2">The sequence shown here is derived from an EMBL/GenBank/DDBJ whole genome shotgun (WGS) entry which is preliminary data.</text>
</comment>
<proteinExistence type="predicted"/>
<name>A0AAW7X5S6_9GAMM</name>
<evidence type="ECO:0000313" key="3">
    <source>
        <dbReference type="Proteomes" id="UP001169760"/>
    </source>
</evidence>
<dbReference type="Pfam" id="PF11871">
    <property type="entry name" value="DUF3391"/>
    <property type="match status" value="1"/>
</dbReference>
<evidence type="ECO:0000259" key="1">
    <source>
        <dbReference type="PROSITE" id="PS51832"/>
    </source>
</evidence>
<dbReference type="RefSeq" id="WP_216062466.1">
    <property type="nucleotide sequence ID" value="NZ_JAHKPP010000002.1"/>
</dbReference>
<dbReference type="AlphaFoldDB" id="A0AAW7X5S6"/>
<dbReference type="EMBL" id="JAUOPB010000004">
    <property type="protein sequence ID" value="MDO6422197.1"/>
    <property type="molecule type" value="Genomic_DNA"/>
</dbReference>
<dbReference type="Proteomes" id="UP001169760">
    <property type="component" value="Unassembled WGS sequence"/>
</dbReference>
<feature type="domain" description="HD-GYP" evidence="1">
    <location>
        <begin position="158"/>
        <end position="352"/>
    </location>
</feature>
<protein>
    <submittedName>
        <fullName evidence="2">DUF3391 domain-containing protein</fullName>
    </submittedName>
</protein>
<dbReference type="Pfam" id="PF13487">
    <property type="entry name" value="HD_5"/>
    <property type="match status" value="1"/>
</dbReference>
<gene>
    <name evidence="2" type="ORF">Q4521_06910</name>
</gene>
<dbReference type="InterPro" id="IPR021812">
    <property type="entry name" value="DUF3391"/>
</dbReference>
<reference evidence="2" key="1">
    <citation type="submission" date="2023-07" db="EMBL/GenBank/DDBJ databases">
        <title>Genome content predicts the carbon catabolic preferences of heterotrophic bacteria.</title>
        <authorList>
            <person name="Gralka M."/>
        </authorList>
    </citation>
    <scope>NUCLEOTIDE SEQUENCE</scope>
    <source>
        <strain evidence="2">I3M17_2</strain>
    </source>
</reference>
<sequence length="440" mass="50424">MELFEQKIAVNQLQIGMYVCRLDRSWHETDYPLQGLYIKDQADIDHLAKYCQYVFIDEKRSRSALIPKHTQAITQNRPQPLRAVPKNTTPFFIDPKSWRQRHCVEHYSVTTTLNAELKLSAPLMYLLEEQLAYLIDKINRRRRFDIEPIAESAADLVESLIRNPDALAWLCQIKLTRKPIYLHIMRLAVWGGIVGRQMGLNRFSLVHLTMTLMMTGIGKSLIKQVILSNHNVYNHTPEYQEHLTETLYYLKQSHFSCEDIISTIQAYCERHNGSGYPNALTGGKIPFLARVAGLVDTFDLMVHPYEAKQSISPGNAIARLNKCKSTLFDPNLVETFVQAIGIYPTGSLVEINNGIIGVVVSQSYEKRIQAAIIPLINRDKKRFAKFKIFDLHLTGSDAMQNDRIIIKRGLPFHLAPPKLVAAAHEQLFEEKKGFFTKIFE</sequence>
<dbReference type="PANTHER" id="PTHR43155:SF2">
    <property type="entry name" value="CYCLIC DI-GMP PHOSPHODIESTERASE PA4108"/>
    <property type="match status" value="1"/>
</dbReference>
<organism evidence="2 3">
    <name type="scientific">Saccharophagus degradans</name>
    <dbReference type="NCBI Taxonomy" id="86304"/>
    <lineage>
        <taxon>Bacteria</taxon>
        <taxon>Pseudomonadati</taxon>
        <taxon>Pseudomonadota</taxon>
        <taxon>Gammaproteobacteria</taxon>
        <taxon>Cellvibrionales</taxon>
        <taxon>Cellvibrionaceae</taxon>
        <taxon>Saccharophagus</taxon>
    </lineage>
</organism>
<evidence type="ECO:0000313" key="2">
    <source>
        <dbReference type="EMBL" id="MDO6422197.1"/>
    </source>
</evidence>
<accession>A0AAW7X5S6</accession>
<dbReference type="InterPro" id="IPR037522">
    <property type="entry name" value="HD_GYP_dom"/>
</dbReference>